<proteinExistence type="predicted"/>
<dbReference type="AlphaFoldDB" id="A0A9X2IHL6"/>
<dbReference type="Proteomes" id="UP001139485">
    <property type="component" value="Unassembled WGS sequence"/>
</dbReference>
<accession>A0A9X2IHL6</accession>
<dbReference type="InterPro" id="IPR019587">
    <property type="entry name" value="Polyketide_cyclase/dehydratase"/>
</dbReference>
<name>A0A9X2IHL6_9ACTN</name>
<organism evidence="1 2">
    <name type="scientific">Nocardioides bruguierae</name>
    <dbReference type="NCBI Taxonomy" id="2945102"/>
    <lineage>
        <taxon>Bacteria</taxon>
        <taxon>Bacillati</taxon>
        <taxon>Actinomycetota</taxon>
        <taxon>Actinomycetes</taxon>
        <taxon>Propionibacteriales</taxon>
        <taxon>Nocardioidaceae</taxon>
        <taxon>Nocardioides</taxon>
    </lineage>
</organism>
<evidence type="ECO:0000313" key="1">
    <source>
        <dbReference type="EMBL" id="MCM0622734.1"/>
    </source>
</evidence>
<dbReference type="EMBL" id="JAMOIL010000046">
    <property type="protein sequence ID" value="MCM0622734.1"/>
    <property type="molecule type" value="Genomic_DNA"/>
</dbReference>
<comment type="caution">
    <text evidence="1">The sequence shown here is derived from an EMBL/GenBank/DDBJ whole genome shotgun (WGS) entry which is preliminary data.</text>
</comment>
<dbReference type="Pfam" id="PF10604">
    <property type="entry name" value="Polyketide_cyc2"/>
    <property type="match status" value="1"/>
</dbReference>
<gene>
    <name evidence="1" type="ORF">M8330_20800</name>
</gene>
<dbReference type="RefSeq" id="WP_250828901.1">
    <property type="nucleotide sequence ID" value="NZ_JAMOIL010000046.1"/>
</dbReference>
<dbReference type="Gene3D" id="3.30.530.20">
    <property type="match status" value="1"/>
</dbReference>
<keyword evidence="2" id="KW-1185">Reference proteome</keyword>
<dbReference type="SUPFAM" id="SSF55961">
    <property type="entry name" value="Bet v1-like"/>
    <property type="match status" value="1"/>
</dbReference>
<evidence type="ECO:0000313" key="2">
    <source>
        <dbReference type="Proteomes" id="UP001139485"/>
    </source>
</evidence>
<sequence length="145" mass="15651">MTTVERTVTTQTPIQQVWDYLSDFTTSEQWDPPSVSTTRVSGDGGVGTTYHNVSELLGSRTEVEYVVSAFDRPHRLQLQGDAGPHLALQDTITLREADGGGTEVTYHAVFDTEGAASLLEPVLPAGLKLLADRVAASLQDHLDAL</sequence>
<protein>
    <submittedName>
        <fullName evidence="1">SRPBCC family protein</fullName>
    </submittedName>
</protein>
<dbReference type="InterPro" id="IPR023393">
    <property type="entry name" value="START-like_dom_sf"/>
</dbReference>
<reference evidence="1" key="1">
    <citation type="submission" date="2022-05" db="EMBL/GenBank/DDBJ databases">
        <authorList>
            <person name="Tuo L."/>
        </authorList>
    </citation>
    <scope>NUCLEOTIDE SEQUENCE</scope>
    <source>
        <strain evidence="1">BSK12Z-4</strain>
    </source>
</reference>